<gene>
    <name evidence="8" type="ORF">ODALV1_LOCUS1115</name>
</gene>
<evidence type="ECO:0000256" key="1">
    <source>
        <dbReference type="ARBA" id="ARBA00004123"/>
    </source>
</evidence>
<evidence type="ECO:0000256" key="4">
    <source>
        <dbReference type="ARBA" id="ARBA00023242"/>
    </source>
</evidence>
<feature type="region of interest" description="Disordered" evidence="6">
    <location>
        <begin position="286"/>
        <end position="331"/>
    </location>
</feature>
<evidence type="ECO:0000313" key="8">
    <source>
        <dbReference type="EMBL" id="CAL8070179.1"/>
    </source>
</evidence>
<evidence type="ECO:0000256" key="5">
    <source>
        <dbReference type="PROSITE-ProRule" id="PRU00108"/>
    </source>
</evidence>
<reference evidence="8 9" key="1">
    <citation type="submission" date="2024-08" db="EMBL/GenBank/DDBJ databases">
        <authorList>
            <person name="Cucini C."/>
            <person name="Frati F."/>
        </authorList>
    </citation>
    <scope>NUCLEOTIDE SEQUENCE [LARGE SCALE GENOMIC DNA]</scope>
</reference>
<feature type="domain" description="Homeobox" evidence="7">
    <location>
        <begin position="66"/>
        <end position="129"/>
    </location>
</feature>
<evidence type="ECO:0000256" key="2">
    <source>
        <dbReference type="ARBA" id="ARBA00023125"/>
    </source>
</evidence>
<dbReference type="SUPFAM" id="SSF46689">
    <property type="entry name" value="Homeodomain-like"/>
    <property type="match status" value="1"/>
</dbReference>
<organism evidence="8 9">
    <name type="scientific">Orchesella dallaii</name>
    <dbReference type="NCBI Taxonomy" id="48710"/>
    <lineage>
        <taxon>Eukaryota</taxon>
        <taxon>Metazoa</taxon>
        <taxon>Ecdysozoa</taxon>
        <taxon>Arthropoda</taxon>
        <taxon>Hexapoda</taxon>
        <taxon>Collembola</taxon>
        <taxon>Entomobryomorpha</taxon>
        <taxon>Entomobryoidea</taxon>
        <taxon>Orchesellidae</taxon>
        <taxon>Orchesellinae</taxon>
        <taxon>Orchesella</taxon>
    </lineage>
</organism>
<evidence type="ECO:0000256" key="6">
    <source>
        <dbReference type="SAM" id="MobiDB-lite"/>
    </source>
</evidence>
<dbReference type="SMART" id="SM00389">
    <property type="entry name" value="HOX"/>
    <property type="match status" value="1"/>
</dbReference>
<dbReference type="Proteomes" id="UP001642540">
    <property type="component" value="Unassembled WGS sequence"/>
</dbReference>
<keyword evidence="2 5" id="KW-0238">DNA-binding</keyword>
<sequence length="380" mass="41762">MDSNDQASSPRQSQHYTASSSTDEGEDMCYSSDADIPMTSDLGTGVQGMSASDDNDHKSLSPSKEPLERKKRGTLPKESVTLLTQWLYDHRYNAYPSESEKIELSKQAKLSLLQVCNWFINARRRILPEMILSEGQDPQQFTISRRTTNRRRHHFQMQGSNSSKTSSSSSSSSNTAAPPKQHSSNDGLSSDSSSSSSSDDHHYQYRHKKRRILQAYAASKGDSSSGESLPTHHQFILESKPSVASSKVKVTSLSPLTDLKKESQTTSATTTTTVNMAVNIVKHENNNSIGSNTKSTHDKSNNNNNNNNVISSNVPFHHHTQNSKNAHHPASSYTNGVNYPFSLLVEAAVQMREFELQMQQSTSNATTAASTQATAAAMSQ</sequence>
<dbReference type="InterPro" id="IPR001356">
    <property type="entry name" value="HD"/>
</dbReference>
<feature type="region of interest" description="Disordered" evidence="6">
    <location>
        <begin position="1"/>
        <end position="76"/>
    </location>
</feature>
<dbReference type="InterPro" id="IPR050224">
    <property type="entry name" value="TALE_homeobox"/>
</dbReference>
<comment type="caution">
    <text evidence="8">The sequence shown here is derived from an EMBL/GenBank/DDBJ whole genome shotgun (WGS) entry which is preliminary data.</text>
</comment>
<feature type="region of interest" description="Disordered" evidence="6">
    <location>
        <begin position="138"/>
        <end position="204"/>
    </location>
</feature>
<dbReference type="PANTHER" id="PTHR11850">
    <property type="entry name" value="HOMEOBOX PROTEIN TRANSCRIPTION FACTORS"/>
    <property type="match status" value="1"/>
</dbReference>
<dbReference type="PROSITE" id="PS50071">
    <property type="entry name" value="HOMEOBOX_2"/>
    <property type="match status" value="1"/>
</dbReference>
<dbReference type="Gene3D" id="1.10.10.60">
    <property type="entry name" value="Homeodomain-like"/>
    <property type="match status" value="1"/>
</dbReference>
<dbReference type="CDD" id="cd00086">
    <property type="entry name" value="homeodomain"/>
    <property type="match status" value="1"/>
</dbReference>
<keyword evidence="9" id="KW-1185">Reference proteome</keyword>
<comment type="subcellular location">
    <subcellularLocation>
        <location evidence="1 5">Nucleus</location>
    </subcellularLocation>
</comment>
<name>A0ABP1PP25_9HEXA</name>
<dbReference type="InterPro" id="IPR009057">
    <property type="entry name" value="Homeodomain-like_sf"/>
</dbReference>
<evidence type="ECO:0000256" key="3">
    <source>
        <dbReference type="ARBA" id="ARBA00023155"/>
    </source>
</evidence>
<feature type="compositionally biased region" description="Polar residues" evidence="6">
    <location>
        <begin position="1"/>
        <end position="22"/>
    </location>
</feature>
<feature type="compositionally biased region" description="Low complexity" evidence="6">
    <location>
        <begin position="160"/>
        <end position="197"/>
    </location>
</feature>
<keyword evidence="3 5" id="KW-0371">Homeobox</keyword>
<dbReference type="Pfam" id="PF05920">
    <property type="entry name" value="Homeobox_KN"/>
    <property type="match status" value="1"/>
</dbReference>
<dbReference type="EMBL" id="CAXLJM020000004">
    <property type="protein sequence ID" value="CAL8070179.1"/>
    <property type="molecule type" value="Genomic_DNA"/>
</dbReference>
<feature type="compositionally biased region" description="Basic residues" evidence="6">
    <location>
        <begin position="316"/>
        <end position="327"/>
    </location>
</feature>
<dbReference type="InterPro" id="IPR008422">
    <property type="entry name" value="KN_HD"/>
</dbReference>
<feature type="DNA-binding region" description="Homeobox" evidence="5">
    <location>
        <begin position="68"/>
        <end position="130"/>
    </location>
</feature>
<keyword evidence="4 5" id="KW-0539">Nucleus</keyword>
<protein>
    <recommendedName>
        <fullName evidence="7">Homeobox domain-containing protein</fullName>
    </recommendedName>
</protein>
<evidence type="ECO:0000259" key="7">
    <source>
        <dbReference type="PROSITE" id="PS50071"/>
    </source>
</evidence>
<accession>A0ABP1PP25</accession>
<proteinExistence type="predicted"/>
<evidence type="ECO:0000313" key="9">
    <source>
        <dbReference type="Proteomes" id="UP001642540"/>
    </source>
</evidence>